<dbReference type="Gramene" id="OIT06859">
    <property type="protein sequence ID" value="OIT06859"/>
    <property type="gene ID" value="A4A49_21734"/>
</dbReference>
<dbReference type="AlphaFoldDB" id="A0A1J6J7N1"/>
<keyword evidence="6" id="KW-0539">Nucleus</keyword>
<evidence type="ECO:0000259" key="8">
    <source>
        <dbReference type="PROSITE" id="PS51519"/>
    </source>
</evidence>
<evidence type="ECO:0000256" key="3">
    <source>
        <dbReference type="ARBA" id="ARBA00023054"/>
    </source>
</evidence>
<keyword evidence="5" id="KW-0804">Transcription</keyword>
<dbReference type="PANTHER" id="PTHR46373:SF5">
    <property type="entry name" value="RWP-RK DOMAIN PROTEIN"/>
    <property type="match status" value="1"/>
</dbReference>
<evidence type="ECO:0000313" key="10">
    <source>
        <dbReference type="Proteomes" id="UP000187609"/>
    </source>
</evidence>
<evidence type="ECO:0000256" key="7">
    <source>
        <dbReference type="SAM" id="Coils"/>
    </source>
</evidence>
<sequence length="369" mass="41877">MDYPTSIVPYHDPFDDSHSIDQISLFDENPTIGLPKSSWNQERFTFDPTILKSNNDFDGDFGVYDPFDDPILLDIPYECNNYLVENSTNTESGVFGTNYCSISQDGVFENKSHVSVWPVLSSSSMCTNNCQILREITHSNGLQISKLDIYGTLGRISHAVLEKYTTDFSSQSHESSQIIDFSKDSTSSVKQFLVQYFEACKLEGYILLQDPLCDFYEALGVGSDDGDSLDIDSLLQLSPTTSRDCQMNQQEMKNEGEVNCNDMRHEKIPLSAQRERTGKLRLKDFAGYLHLPIEIAAKKLNICPTVMKKVCRRDGLLRWPYRKIKSIRRKISKREKSLSSNDVEERASAKADIAKLEEELAKIFEAFVS</sequence>
<feature type="domain" description="RWP-RK" evidence="8">
    <location>
        <begin position="267"/>
        <end position="347"/>
    </location>
</feature>
<feature type="coiled-coil region" evidence="7">
    <location>
        <begin position="339"/>
        <end position="366"/>
    </location>
</feature>
<dbReference type="KEGG" id="nau:109223069"/>
<proteinExistence type="predicted"/>
<evidence type="ECO:0000256" key="2">
    <source>
        <dbReference type="ARBA" id="ARBA00023015"/>
    </source>
</evidence>
<name>A0A1J6J7N1_NICAT</name>
<keyword evidence="10" id="KW-1185">Reference proteome</keyword>
<organism evidence="9 10">
    <name type="scientific">Nicotiana attenuata</name>
    <name type="common">Coyote tobacco</name>
    <dbReference type="NCBI Taxonomy" id="49451"/>
    <lineage>
        <taxon>Eukaryota</taxon>
        <taxon>Viridiplantae</taxon>
        <taxon>Streptophyta</taxon>
        <taxon>Embryophyta</taxon>
        <taxon>Tracheophyta</taxon>
        <taxon>Spermatophyta</taxon>
        <taxon>Magnoliopsida</taxon>
        <taxon>eudicotyledons</taxon>
        <taxon>Gunneridae</taxon>
        <taxon>Pentapetalae</taxon>
        <taxon>asterids</taxon>
        <taxon>lamiids</taxon>
        <taxon>Solanales</taxon>
        <taxon>Solanaceae</taxon>
        <taxon>Nicotianoideae</taxon>
        <taxon>Nicotianeae</taxon>
        <taxon>Nicotiana</taxon>
    </lineage>
</organism>
<dbReference type="PROSITE" id="PS51519">
    <property type="entry name" value="RWP_RK"/>
    <property type="match status" value="1"/>
</dbReference>
<gene>
    <name evidence="9" type="ORF">A4A49_21734</name>
</gene>
<dbReference type="InterPro" id="IPR003035">
    <property type="entry name" value="RWP-RK_dom"/>
</dbReference>
<evidence type="ECO:0000256" key="5">
    <source>
        <dbReference type="ARBA" id="ARBA00023163"/>
    </source>
</evidence>
<dbReference type="Pfam" id="PF02042">
    <property type="entry name" value="RWP-RK"/>
    <property type="match status" value="1"/>
</dbReference>
<dbReference type="GO" id="GO:0003677">
    <property type="term" value="F:DNA binding"/>
    <property type="evidence" value="ECO:0007669"/>
    <property type="project" value="UniProtKB-KW"/>
</dbReference>
<accession>A0A1J6J7N1</accession>
<evidence type="ECO:0000256" key="4">
    <source>
        <dbReference type="ARBA" id="ARBA00023125"/>
    </source>
</evidence>
<keyword evidence="3 7" id="KW-0175">Coiled coil</keyword>
<dbReference type="SMR" id="A0A1J6J7N1"/>
<dbReference type="EMBL" id="MJEQ01037184">
    <property type="protein sequence ID" value="OIT06859.1"/>
    <property type="molecule type" value="Genomic_DNA"/>
</dbReference>
<dbReference type="Proteomes" id="UP000187609">
    <property type="component" value="Unassembled WGS sequence"/>
</dbReference>
<comment type="caution">
    <text evidence="9">The sequence shown here is derived from an EMBL/GenBank/DDBJ whole genome shotgun (WGS) entry which is preliminary data.</text>
</comment>
<evidence type="ECO:0000256" key="1">
    <source>
        <dbReference type="ARBA" id="ARBA00004049"/>
    </source>
</evidence>
<evidence type="ECO:0000256" key="6">
    <source>
        <dbReference type="ARBA" id="ARBA00023242"/>
    </source>
</evidence>
<protein>
    <recommendedName>
        <fullName evidence="8">RWP-RK domain-containing protein</fullName>
    </recommendedName>
</protein>
<evidence type="ECO:0000313" key="9">
    <source>
        <dbReference type="EMBL" id="OIT06859.1"/>
    </source>
</evidence>
<keyword evidence="2" id="KW-0805">Transcription regulation</keyword>
<reference evidence="9" key="1">
    <citation type="submission" date="2016-11" db="EMBL/GenBank/DDBJ databases">
        <title>The genome of Nicotiana attenuata.</title>
        <authorList>
            <person name="Xu S."/>
            <person name="Brockmoeller T."/>
            <person name="Gaquerel E."/>
            <person name="Navarro A."/>
            <person name="Kuhl H."/>
            <person name="Gase K."/>
            <person name="Ling Z."/>
            <person name="Zhou W."/>
            <person name="Kreitzer C."/>
            <person name="Stanke M."/>
            <person name="Tang H."/>
            <person name="Lyons E."/>
            <person name="Pandey P."/>
            <person name="Pandey S.P."/>
            <person name="Timmermann B."/>
            <person name="Baldwin I.T."/>
        </authorList>
    </citation>
    <scope>NUCLEOTIDE SEQUENCE [LARGE SCALE GENOMIC DNA]</scope>
    <source>
        <strain evidence="9">UT</strain>
    </source>
</reference>
<dbReference type="OMA" id="EITHSNG"/>
<dbReference type="OrthoDB" id="1259157at2759"/>
<dbReference type="InterPro" id="IPR044607">
    <property type="entry name" value="RKD-like"/>
</dbReference>
<comment type="function">
    <text evidence="1">Putative transcription factor.</text>
</comment>
<dbReference type="PANTHER" id="PTHR46373">
    <property type="entry name" value="PROTEIN RKD4"/>
    <property type="match status" value="1"/>
</dbReference>
<dbReference type="GO" id="GO:0003700">
    <property type="term" value="F:DNA-binding transcription factor activity"/>
    <property type="evidence" value="ECO:0007669"/>
    <property type="project" value="InterPro"/>
</dbReference>
<keyword evidence="4" id="KW-0238">DNA-binding</keyword>